<accession>A0A3N7FFP2</accession>
<keyword evidence="4" id="KW-0418">Kinase</keyword>
<dbReference type="GO" id="GO:0005524">
    <property type="term" value="F:ATP binding"/>
    <property type="evidence" value="ECO:0007669"/>
    <property type="project" value="UniProtKB-KW"/>
</dbReference>
<evidence type="ECO:0000313" key="7">
    <source>
        <dbReference type="EMBL" id="RQO86001.1"/>
    </source>
</evidence>
<dbReference type="PANTHER" id="PTHR27002">
    <property type="entry name" value="RECEPTOR-LIKE SERINE/THREONINE-PROTEIN KINASE SD1-8"/>
    <property type="match status" value="1"/>
</dbReference>
<dbReference type="GO" id="GO:0004674">
    <property type="term" value="F:protein serine/threonine kinase activity"/>
    <property type="evidence" value="ECO:0007669"/>
    <property type="project" value="UniProtKB-KW"/>
</dbReference>
<keyword evidence="6" id="KW-0472">Membrane</keyword>
<evidence type="ECO:0000256" key="1">
    <source>
        <dbReference type="ARBA" id="ARBA00022527"/>
    </source>
</evidence>
<dbReference type="Gene3D" id="3.30.200.20">
    <property type="entry name" value="Phosphorylase Kinase, domain 1"/>
    <property type="match status" value="1"/>
</dbReference>
<feature type="transmembrane region" description="Helical" evidence="6">
    <location>
        <begin position="39"/>
        <end position="56"/>
    </location>
</feature>
<name>A0A3N7FFP2_POPTR</name>
<evidence type="ECO:0008006" key="9">
    <source>
        <dbReference type="Google" id="ProtNLM"/>
    </source>
</evidence>
<keyword evidence="1" id="KW-0723">Serine/threonine-protein kinase</keyword>
<dbReference type="SUPFAM" id="SSF56112">
    <property type="entry name" value="Protein kinase-like (PK-like)"/>
    <property type="match status" value="1"/>
</dbReference>
<dbReference type="AlphaFoldDB" id="A0A3N7FFP2"/>
<evidence type="ECO:0000256" key="5">
    <source>
        <dbReference type="ARBA" id="ARBA00022840"/>
    </source>
</evidence>
<proteinExistence type="predicted"/>
<dbReference type="Proteomes" id="UP000006729">
    <property type="component" value="Chromosome 1"/>
</dbReference>
<keyword evidence="3" id="KW-0547">Nucleotide-binding</keyword>
<dbReference type="PANTHER" id="PTHR27002:SF825">
    <property type="entry name" value="RECEPTOR-LIKE SERINE_THREONINE-PROTEIN KINASE"/>
    <property type="match status" value="1"/>
</dbReference>
<evidence type="ECO:0000256" key="6">
    <source>
        <dbReference type="SAM" id="Phobius"/>
    </source>
</evidence>
<evidence type="ECO:0000256" key="4">
    <source>
        <dbReference type="ARBA" id="ARBA00022777"/>
    </source>
</evidence>
<reference evidence="7 8" key="1">
    <citation type="journal article" date="2006" name="Science">
        <title>The genome of black cottonwood, Populus trichocarpa (Torr. &amp; Gray).</title>
        <authorList>
            <person name="Tuskan G.A."/>
            <person name="Difazio S."/>
            <person name="Jansson S."/>
            <person name="Bohlmann J."/>
            <person name="Grigoriev I."/>
            <person name="Hellsten U."/>
            <person name="Putnam N."/>
            <person name="Ralph S."/>
            <person name="Rombauts S."/>
            <person name="Salamov A."/>
            <person name="Schein J."/>
            <person name="Sterck L."/>
            <person name="Aerts A."/>
            <person name="Bhalerao R.R."/>
            <person name="Bhalerao R.P."/>
            <person name="Blaudez D."/>
            <person name="Boerjan W."/>
            <person name="Brun A."/>
            <person name="Brunner A."/>
            <person name="Busov V."/>
            <person name="Campbell M."/>
            <person name="Carlson J."/>
            <person name="Chalot M."/>
            <person name="Chapman J."/>
            <person name="Chen G.L."/>
            <person name="Cooper D."/>
            <person name="Coutinho P.M."/>
            <person name="Couturier J."/>
            <person name="Covert S."/>
            <person name="Cronk Q."/>
            <person name="Cunningham R."/>
            <person name="Davis J."/>
            <person name="Degroeve S."/>
            <person name="Dejardin A."/>
            <person name="Depamphilis C."/>
            <person name="Detter J."/>
            <person name="Dirks B."/>
            <person name="Dubchak I."/>
            <person name="Duplessis S."/>
            <person name="Ehlting J."/>
            <person name="Ellis B."/>
            <person name="Gendler K."/>
            <person name="Goodstein D."/>
            <person name="Gribskov M."/>
            <person name="Grimwood J."/>
            <person name="Groover A."/>
            <person name="Gunter L."/>
            <person name="Hamberger B."/>
            <person name="Heinze B."/>
            <person name="Helariutta Y."/>
            <person name="Henrissat B."/>
            <person name="Holligan D."/>
            <person name="Holt R."/>
            <person name="Huang W."/>
            <person name="Islam-Faridi N."/>
            <person name="Jones S."/>
            <person name="Jones-Rhoades M."/>
            <person name="Jorgensen R."/>
            <person name="Joshi C."/>
            <person name="Kangasjarvi J."/>
            <person name="Karlsson J."/>
            <person name="Kelleher C."/>
            <person name="Kirkpatrick R."/>
            <person name="Kirst M."/>
            <person name="Kohler A."/>
            <person name="Kalluri U."/>
            <person name="Larimer F."/>
            <person name="Leebens-Mack J."/>
            <person name="Leple J.C."/>
            <person name="Locascio P."/>
            <person name="Lou Y."/>
            <person name="Lucas S."/>
            <person name="Martin F."/>
            <person name="Montanini B."/>
            <person name="Napoli C."/>
            <person name="Nelson D.R."/>
            <person name="Nelson C."/>
            <person name="Nieminen K."/>
            <person name="Nilsson O."/>
            <person name="Pereda V."/>
            <person name="Peter G."/>
            <person name="Philippe R."/>
            <person name="Pilate G."/>
            <person name="Poliakov A."/>
            <person name="Razumovskaya J."/>
            <person name="Richardson P."/>
            <person name="Rinaldi C."/>
            <person name="Ritland K."/>
            <person name="Rouze P."/>
            <person name="Ryaboy D."/>
            <person name="Schmutz J."/>
            <person name="Schrader J."/>
            <person name="Segerman B."/>
            <person name="Shin H."/>
            <person name="Siddiqui A."/>
            <person name="Sterky F."/>
            <person name="Terry A."/>
            <person name="Tsai C.J."/>
            <person name="Uberbacher E."/>
            <person name="Unneberg P."/>
            <person name="Vahala J."/>
            <person name="Wall K."/>
            <person name="Wessler S."/>
            <person name="Yang G."/>
            <person name="Yin T."/>
            <person name="Douglas C."/>
            <person name="Marra M."/>
            <person name="Sandberg G."/>
            <person name="Van de Peer Y."/>
            <person name="Rokhsar D."/>
        </authorList>
    </citation>
    <scope>NUCLEOTIDE SEQUENCE [LARGE SCALE GENOMIC DNA]</scope>
    <source>
        <strain evidence="8">cv. Nisqually</strain>
    </source>
</reference>
<keyword evidence="6" id="KW-1133">Transmembrane helix</keyword>
<keyword evidence="6" id="KW-0812">Transmembrane</keyword>
<gene>
    <name evidence="7" type="ORF">POPTR_001G411601</name>
</gene>
<keyword evidence="5" id="KW-0067">ATP-binding</keyword>
<evidence type="ECO:0000256" key="3">
    <source>
        <dbReference type="ARBA" id="ARBA00022741"/>
    </source>
</evidence>
<evidence type="ECO:0000256" key="2">
    <source>
        <dbReference type="ARBA" id="ARBA00022679"/>
    </source>
</evidence>
<keyword evidence="2" id="KW-0808">Transferase</keyword>
<organism evidence="7 8">
    <name type="scientific">Populus trichocarpa</name>
    <name type="common">Western balsam poplar</name>
    <name type="synonym">Populus balsamifera subsp. trichocarpa</name>
    <dbReference type="NCBI Taxonomy" id="3694"/>
    <lineage>
        <taxon>Eukaryota</taxon>
        <taxon>Viridiplantae</taxon>
        <taxon>Streptophyta</taxon>
        <taxon>Embryophyta</taxon>
        <taxon>Tracheophyta</taxon>
        <taxon>Spermatophyta</taxon>
        <taxon>Magnoliopsida</taxon>
        <taxon>eudicotyledons</taxon>
        <taxon>Gunneridae</taxon>
        <taxon>Pentapetalae</taxon>
        <taxon>rosids</taxon>
        <taxon>fabids</taxon>
        <taxon>Malpighiales</taxon>
        <taxon>Salicaceae</taxon>
        <taxon>Saliceae</taxon>
        <taxon>Populus</taxon>
    </lineage>
</organism>
<evidence type="ECO:0000313" key="8">
    <source>
        <dbReference type="Proteomes" id="UP000006729"/>
    </source>
</evidence>
<dbReference type="InParanoid" id="A0A3N7FFP2"/>
<dbReference type="EMBL" id="CM009290">
    <property type="protein sequence ID" value="RQO86001.1"/>
    <property type="molecule type" value="Genomic_DNA"/>
</dbReference>
<keyword evidence="8" id="KW-1185">Reference proteome</keyword>
<protein>
    <recommendedName>
        <fullName evidence="9">Protein kinase domain-containing protein</fullName>
    </recommendedName>
</protein>
<dbReference type="InterPro" id="IPR011009">
    <property type="entry name" value="Kinase-like_dom_sf"/>
</dbReference>
<sequence>MKMHKTQSLGLAFKFQALLQLSSFKFAPASILFVTNNRSTAVLGIAMLMLGMLFCIRRRNHRTHNNSEEVSKEDMELPIFDLSTIAHATDNFSSRNKLGEGGFGPVFKSILKEGQEIAVKGFQKVLGKD</sequence>